<evidence type="ECO:0000313" key="3">
    <source>
        <dbReference type="EMBL" id="RHG16948.1"/>
    </source>
</evidence>
<proteinExistence type="predicted"/>
<dbReference type="EMBL" id="QRIA01000018">
    <property type="protein sequence ID" value="RHG16948.1"/>
    <property type="molecule type" value="Genomic_DNA"/>
</dbReference>
<reference evidence="4 5" key="1">
    <citation type="submission" date="2018-08" db="EMBL/GenBank/DDBJ databases">
        <title>A genome reference for cultivated species of the human gut microbiota.</title>
        <authorList>
            <person name="Zou Y."/>
            <person name="Xue W."/>
            <person name="Luo G."/>
        </authorList>
    </citation>
    <scope>NUCLEOTIDE SEQUENCE [LARGE SCALE GENOMIC DNA]</scope>
    <source>
        <strain evidence="3 6">AM22-7AC</strain>
        <strain evidence="2 5">AM32-6</strain>
        <strain evidence="1 4">TF01-20-2</strain>
    </source>
</reference>
<protein>
    <submittedName>
        <fullName evidence="1">Uncharacterized protein</fullName>
    </submittedName>
</protein>
<organism evidence="1 4">
    <name type="scientific">Mediterraneibacter gnavus</name>
    <name type="common">Ruminococcus gnavus</name>
    <dbReference type="NCBI Taxonomy" id="33038"/>
    <lineage>
        <taxon>Bacteria</taxon>
        <taxon>Bacillati</taxon>
        <taxon>Bacillota</taxon>
        <taxon>Clostridia</taxon>
        <taxon>Lachnospirales</taxon>
        <taxon>Lachnospiraceae</taxon>
        <taxon>Mediterraneibacter</taxon>
    </lineage>
</organism>
<dbReference type="EMBL" id="QSSX01000019">
    <property type="protein sequence ID" value="RGM22859.1"/>
    <property type="molecule type" value="Genomic_DNA"/>
</dbReference>
<gene>
    <name evidence="3" type="ORF">DW270_12295</name>
    <name evidence="2" type="ORF">DW812_13195</name>
    <name evidence="1" type="ORF">DXC31_09160</name>
</gene>
<evidence type="ECO:0000313" key="4">
    <source>
        <dbReference type="Proteomes" id="UP000260808"/>
    </source>
</evidence>
<evidence type="ECO:0000313" key="5">
    <source>
        <dbReference type="Proteomes" id="UP000284472"/>
    </source>
</evidence>
<evidence type="ECO:0000313" key="2">
    <source>
        <dbReference type="EMBL" id="RHD03781.1"/>
    </source>
</evidence>
<dbReference type="Proteomes" id="UP000285697">
    <property type="component" value="Unassembled WGS sequence"/>
</dbReference>
<dbReference type="Proteomes" id="UP000260808">
    <property type="component" value="Unassembled WGS sequence"/>
</dbReference>
<dbReference type="RefSeq" id="WP_118043972.1">
    <property type="nucleotide sequence ID" value="NZ_JADNGF010000015.1"/>
</dbReference>
<dbReference type="Proteomes" id="UP000284472">
    <property type="component" value="Unassembled WGS sequence"/>
</dbReference>
<comment type="caution">
    <text evidence="1">The sequence shown here is derived from an EMBL/GenBank/DDBJ whole genome shotgun (WGS) entry which is preliminary data.</text>
</comment>
<accession>A0A3E4V615</accession>
<dbReference type="EMBL" id="QSIR01000022">
    <property type="protein sequence ID" value="RHD03781.1"/>
    <property type="molecule type" value="Genomic_DNA"/>
</dbReference>
<evidence type="ECO:0000313" key="6">
    <source>
        <dbReference type="Proteomes" id="UP000285697"/>
    </source>
</evidence>
<name>A0A3E4V615_MEDGN</name>
<evidence type="ECO:0000313" key="1">
    <source>
        <dbReference type="EMBL" id="RGM22859.1"/>
    </source>
</evidence>
<dbReference type="AlphaFoldDB" id="A0A3E4V615"/>
<sequence length="105" mass="11965">MTLEELAGMLEETGFPFAYDHFAEGESPDPPFICYLLPGSDNFSADGRVYFRISEVRIELYTDRKDSGAEALVETVLDDAGIFYNKSEAWIQSEKLYEVLYSMEL</sequence>